<feature type="region of interest" description="Disordered" evidence="7">
    <location>
        <begin position="1"/>
        <end position="34"/>
    </location>
</feature>
<evidence type="ECO:0000256" key="3">
    <source>
        <dbReference type="ARBA" id="ARBA00022475"/>
    </source>
</evidence>
<dbReference type="AlphaFoldDB" id="A0A1G6S1G4"/>
<keyword evidence="11" id="KW-1185">Reference proteome</keyword>
<dbReference type="RefSeq" id="WP_092742648.1">
    <property type="nucleotide sequence ID" value="NZ_FMZC01000004.1"/>
</dbReference>
<dbReference type="Pfam" id="PF05977">
    <property type="entry name" value="MFS_3"/>
    <property type="match status" value="1"/>
</dbReference>
<evidence type="ECO:0000313" key="11">
    <source>
        <dbReference type="Proteomes" id="UP000198781"/>
    </source>
</evidence>
<sequence>MPPLPPHERPPRPTPFPPLDDSPPATAAAGQAQTAEAAAAAQLDQDAARRASLSPFAPLQVPVFRMLWLTWLAANTCMWMNDVAAAWLMTTLTSSPVLVALVQTASTLPVFLLGLPSGALADILDRRRYFIATQFWVAVVALVLCVAILMGGMTAPLLLALTFANGIGLAMRWPVFAAIVPELVSRQQLPAALALNGVAMNASRIIGPLLAGAIIASVGSAWVFVLNALLSVVAGFTIMRWRRTHVPSPLGRERLTSAMRVGVQFVRESPRMRAVLWRISVFFLHATALLALLPLVARDLEGGGAGTFTLLLASMGAGAIAAALFLPRLRQAMSRDTLVSRGALLQAASTAVIAIAPNVYVAVPAMVLGGMAWITTANSLSVSAQLALPNWVRARGMSIYQMAIMGATAAGAALWGQVASLTTVHMSLALAALTGTVAMALVQRWVVDRTMEEDLSPSTAFKLPVAPTTPERGHVVVTIEYHIDPARAAEFRALMQESRRSRLRQGALDWQLQHDIADPSRYVERIVDESWTEHLRRFDRVTASDVALRDRKLAFHTGEAPPVVSRYLVELER</sequence>
<proteinExistence type="predicted"/>
<evidence type="ECO:0000256" key="6">
    <source>
        <dbReference type="ARBA" id="ARBA00023136"/>
    </source>
</evidence>
<feature type="transmembrane region" description="Helical" evidence="8">
    <location>
        <begin position="338"/>
        <end position="360"/>
    </location>
</feature>
<dbReference type="STRING" id="187868.SAMN05192589_104304"/>
<feature type="transmembrane region" description="Helical" evidence="8">
    <location>
        <begin position="424"/>
        <end position="442"/>
    </location>
</feature>
<dbReference type="PANTHER" id="PTHR23513:SF11">
    <property type="entry name" value="STAPHYLOFERRIN A TRANSPORTER"/>
    <property type="match status" value="1"/>
</dbReference>
<keyword evidence="2" id="KW-0813">Transport</keyword>
<evidence type="ECO:0000256" key="2">
    <source>
        <dbReference type="ARBA" id="ARBA00022448"/>
    </source>
</evidence>
<evidence type="ECO:0000256" key="7">
    <source>
        <dbReference type="SAM" id="MobiDB-lite"/>
    </source>
</evidence>
<evidence type="ECO:0000259" key="9">
    <source>
        <dbReference type="PROSITE" id="PS50850"/>
    </source>
</evidence>
<feature type="transmembrane region" description="Helical" evidence="8">
    <location>
        <begin position="66"/>
        <end position="89"/>
    </location>
</feature>
<feature type="compositionally biased region" description="Pro residues" evidence="7">
    <location>
        <begin position="12"/>
        <end position="21"/>
    </location>
</feature>
<dbReference type="EMBL" id="FMZC01000004">
    <property type="protein sequence ID" value="SDD10513.1"/>
    <property type="molecule type" value="Genomic_DNA"/>
</dbReference>
<reference evidence="10 11" key="1">
    <citation type="submission" date="2016-10" db="EMBL/GenBank/DDBJ databases">
        <authorList>
            <person name="de Groot N.N."/>
        </authorList>
    </citation>
    <scope>NUCLEOTIDE SEQUENCE [LARGE SCALE GENOMIC DNA]</scope>
    <source>
        <strain evidence="10 11">DSM 16619</strain>
    </source>
</reference>
<dbReference type="SUPFAM" id="SSF103473">
    <property type="entry name" value="MFS general substrate transporter"/>
    <property type="match status" value="1"/>
</dbReference>
<dbReference type="PANTHER" id="PTHR23513">
    <property type="entry name" value="INTEGRAL MEMBRANE EFFLUX PROTEIN-RELATED"/>
    <property type="match status" value="1"/>
</dbReference>
<keyword evidence="3" id="KW-1003">Cell membrane</keyword>
<dbReference type="InterPro" id="IPR010290">
    <property type="entry name" value="TM_effector"/>
</dbReference>
<dbReference type="InterPro" id="IPR020846">
    <property type="entry name" value="MFS_dom"/>
</dbReference>
<accession>A0A1G6S1G4</accession>
<dbReference type="PROSITE" id="PS50850">
    <property type="entry name" value="MFS"/>
    <property type="match status" value="1"/>
</dbReference>
<feature type="compositionally biased region" description="Basic and acidic residues" evidence="7">
    <location>
        <begin position="1"/>
        <end position="11"/>
    </location>
</feature>
<feature type="domain" description="Major facilitator superfamily (MFS) profile" evidence="9">
    <location>
        <begin position="63"/>
        <end position="452"/>
    </location>
</feature>
<evidence type="ECO:0000256" key="8">
    <source>
        <dbReference type="SAM" id="Phobius"/>
    </source>
</evidence>
<feature type="transmembrane region" description="Helical" evidence="8">
    <location>
        <begin position="275"/>
        <end position="297"/>
    </location>
</feature>
<comment type="subcellular location">
    <subcellularLocation>
        <location evidence="1">Cell membrane</location>
        <topology evidence="1">Multi-pass membrane protein</topology>
    </subcellularLocation>
</comment>
<feature type="transmembrane region" description="Helical" evidence="8">
    <location>
        <begin position="399"/>
        <end position="418"/>
    </location>
</feature>
<dbReference type="Gene3D" id="1.20.1250.20">
    <property type="entry name" value="MFS general substrate transporter like domains"/>
    <property type="match status" value="1"/>
</dbReference>
<dbReference type="OrthoDB" id="9775268at2"/>
<feature type="transmembrane region" description="Helical" evidence="8">
    <location>
        <begin position="95"/>
        <end position="117"/>
    </location>
</feature>
<gene>
    <name evidence="10" type="ORF">SAMN05192589_104304</name>
</gene>
<evidence type="ECO:0000256" key="4">
    <source>
        <dbReference type="ARBA" id="ARBA00022692"/>
    </source>
</evidence>
<protein>
    <submittedName>
        <fullName evidence="10">Predicted arabinose efflux permease, MFS family</fullName>
    </submittedName>
</protein>
<dbReference type="GO" id="GO:0005886">
    <property type="term" value="C:plasma membrane"/>
    <property type="evidence" value="ECO:0007669"/>
    <property type="project" value="UniProtKB-SubCell"/>
</dbReference>
<feature type="compositionally biased region" description="Low complexity" evidence="7">
    <location>
        <begin position="22"/>
        <end position="34"/>
    </location>
</feature>
<organism evidence="10 11">
    <name type="scientific">Paracidovorax valerianellae</name>
    <dbReference type="NCBI Taxonomy" id="187868"/>
    <lineage>
        <taxon>Bacteria</taxon>
        <taxon>Pseudomonadati</taxon>
        <taxon>Pseudomonadota</taxon>
        <taxon>Betaproteobacteria</taxon>
        <taxon>Burkholderiales</taxon>
        <taxon>Comamonadaceae</taxon>
        <taxon>Paracidovorax</taxon>
    </lineage>
</organism>
<dbReference type="InterPro" id="IPR036259">
    <property type="entry name" value="MFS_trans_sf"/>
</dbReference>
<dbReference type="CDD" id="cd06173">
    <property type="entry name" value="MFS_MefA_like"/>
    <property type="match status" value="1"/>
</dbReference>
<feature type="transmembrane region" description="Helical" evidence="8">
    <location>
        <begin position="221"/>
        <end position="239"/>
    </location>
</feature>
<keyword evidence="6 8" id="KW-0472">Membrane</keyword>
<keyword evidence="4 8" id="KW-0812">Transmembrane</keyword>
<evidence type="ECO:0000313" key="10">
    <source>
        <dbReference type="EMBL" id="SDD10513.1"/>
    </source>
</evidence>
<dbReference type="GO" id="GO:0022857">
    <property type="term" value="F:transmembrane transporter activity"/>
    <property type="evidence" value="ECO:0007669"/>
    <property type="project" value="InterPro"/>
</dbReference>
<keyword evidence="5 8" id="KW-1133">Transmembrane helix</keyword>
<feature type="transmembrane region" description="Helical" evidence="8">
    <location>
        <begin position="303"/>
        <end position="326"/>
    </location>
</feature>
<name>A0A1G6S1G4_9BURK</name>
<dbReference type="Proteomes" id="UP000198781">
    <property type="component" value="Unassembled WGS sequence"/>
</dbReference>
<evidence type="ECO:0000256" key="5">
    <source>
        <dbReference type="ARBA" id="ARBA00022989"/>
    </source>
</evidence>
<evidence type="ECO:0000256" key="1">
    <source>
        <dbReference type="ARBA" id="ARBA00004651"/>
    </source>
</evidence>